<comment type="caution">
    <text evidence="5">The sequence shown here is derived from an EMBL/GenBank/DDBJ whole genome shotgun (WGS) entry which is preliminary data.</text>
</comment>
<keyword evidence="3" id="KW-0732">Signal</keyword>
<feature type="signal peptide" evidence="3">
    <location>
        <begin position="1"/>
        <end position="18"/>
    </location>
</feature>
<dbReference type="EMBL" id="NIVC01001242">
    <property type="protein sequence ID" value="PAA70385.1"/>
    <property type="molecule type" value="Genomic_DNA"/>
</dbReference>
<comment type="caution">
    <text evidence="1">Lacks conserved residue(s) required for the propagation of feature annotation.</text>
</comment>
<gene>
    <name evidence="5" type="ORF">BOX15_Mlig004956g2</name>
</gene>
<dbReference type="PROSITE" id="PS01186">
    <property type="entry name" value="EGF_2"/>
    <property type="match status" value="1"/>
</dbReference>
<dbReference type="STRING" id="282301.A0A267F9C6"/>
<dbReference type="FunFam" id="2.10.25.10:FF:000208">
    <property type="entry name" value="Crumbs 2, cell polarity complex component"/>
    <property type="match status" value="1"/>
</dbReference>
<keyword evidence="2" id="KW-1133">Transmembrane helix</keyword>
<sequence length="186" mass="19639">MWFPVVLSTALLALGSSAAKTTGGCKCENGGQCPTSAATKCNCHAGYYGQRCELDVADCSPNPCTKGGQGALCLERSNRTLYGRSDLPWPFNETFSYSLASGFVCLCPTGDKACSADIRRYPEIKPPDSDTGISSAVTIVLGVALGALLIVVLSVVAPAVFTAVYRTGQLPCCCKSRRPNSELEYF</sequence>
<dbReference type="Gene3D" id="2.10.25.10">
    <property type="entry name" value="Laminin"/>
    <property type="match status" value="1"/>
</dbReference>
<evidence type="ECO:0000313" key="5">
    <source>
        <dbReference type="EMBL" id="PAA70385.1"/>
    </source>
</evidence>
<evidence type="ECO:0000256" key="1">
    <source>
        <dbReference type="PROSITE-ProRule" id="PRU00076"/>
    </source>
</evidence>
<name>A0A267F9C6_9PLAT</name>
<organism evidence="5 6">
    <name type="scientific">Macrostomum lignano</name>
    <dbReference type="NCBI Taxonomy" id="282301"/>
    <lineage>
        <taxon>Eukaryota</taxon>
        <taxon>Metazoa</taxon>
        <taxon>Spiralia</taxon>
        <taxon>Lophotrochozoa</taxon>
        <taxon>Platyhelminthes</taxon>
        <taxon>Rhabditophora</taxon>
        <taxon>Macrostomorpha</taxon>
        <taxon>Macrostomida</taxon>
        <taxon>Macrostomidae</taxon>
        <taxon>Macrostomum</taxon>
    </lineage>
</organism>
<dbReference type="AlphaFoldDB" id="A0A267F9C6"/>
<keyword evidence="6" id="KW-1185">Reference proteome</keyword>
<dbReference type="SUPFAM" id="SSF57196">
    <property type="entry name" value="EGF/Laminin"/>
    <property type="match status" value="1"/>
</dbReference>
<keyword evidence="1" id="KW-1015">Disulfide bond</keyword>
<feature type="chain" id="PRO_5012311877" description="EGF-like domain-containing protein" evidence="3">
    <location>
        <begin position="19"/>
        <end position="186"/>
    </location>
</feature>
<keyword evidence="2" id="KW-0472">Membrane</keyword>
<dbReference type="PROSITE" id="PS50026">
    <property type="entry name" value="EGF_3"/>
    <property type="match status" value="1"/>
</dbReference>
<evidence type="ECO:0000256" key="2">
    <source>
        <dbReference type="SAM" id="Phobius"/>
    </source>
</evidence>
<feature type="domain" description="EGF-like" evidence="4">
    <location>
        <begin position="21"/>
        <end position="53"/>
    </location>
</feature>
<dbReference type="OrthoDB" id="283575at2759"/>
<evidence type="ECO:0000259" key="4">
    <source>
        <dbReference type="PROSITE" id="PS50026"/>
    </source>
</evidence>
<feature type="disulfide bond" evidence="1">
    <location>
        <begin position="43"/>
        <end position="52"/>
    </location>
</feature>
<evidence type="ECO:0000313" key="6">
    <source>
        <dbReference type="Proteomes" id="UP000215902"/>
    </source>
</evidence>
<dbReference type="PROSITE" id="PS00022">
    <property type="entry name" value="EGF_1"/>
    <property type="match status" value="1"/>
</dbReference>
<keyword evidence="1" id="KW-0245">EGF-like domain</keyword>
<proteinExistence type="predicted"/>
<dbReference type="InterPro" id="IPR000742">
    <property type="entry name" value="EGF"/>
</dbReference>
<evidence type="ECO:0000256" key="3">
    <source>
        <dbReference type="SAM" id="SignalP"/>
    </source>
</evidence>
<protein>
    <recommendedName>
        <fullName evidence="4">EGF-like domain-containing protein</fullName>
    </recommendedName>
</protein>
<accession>A0A267F9C6</accession>
<feature type="transmembrane region" description="Helical" evidence="2">
    <location>
        <begin position="136"/>
        <end position="161"/>
    </location>
</feature>
<keyword evidence="2" id="KW-0812">Transmembrane</keyword>
<reference evidence="5 6" key="1">
    <citation type="submission" date="2017-06" db="EMBL/GenBank/DDBJ databases">
        <title>A platform for efficient transgenesis in Macrostomum lignano, a flatworm model organism for stem cell research.</title>
        <authorList>
            <person name="Berezikov E."/>
        </authorList>
    </citation>
    <scope>NUCLEOTIDE SEQUENCE [LARGE SCALE GENOMIC DNA]</scope>
    <source>
        <strain evidence="5">DV1</strain>
        <tissue evidence="5">Whole organism</tissue>
    </source>
</reference>
<dbReference type="Proteomes" id="UP000215902">
    <property type="component" value="Unassembled WGS sequence"/>
</dbReference>